<evidence type="ECO:0000313" key="8">
    <source>
        <dbReference type="Proteomes" id="UP000642488"/>
    </source>
</evidence>
<comment type="similarity">
    <text evidence="1 4">Belongs to the thiolase-like superfamily. Thiolase family.</text>
</comment>
<proteinExistence type="inferred from homology"/>
<gene>
    <name evidence="7" type="ORF">ILP92_12780</name>
</gene>
<dbReference type="GO" id="GO:0003988">
    <property type="term" value="F:acetyl-CoA C-acyltransferase activity"/>
    <property type="evidence" value="ECO:0007669"/>
    <property type="project" value="UniProtKB-ARBA"/>
</dbReference>
<evidence type="ECO:0000256" key="1">
    <source>
        <dbReference type="ARBA" id="ARBA00010982"/>
    </source>
</evidence>
<dbReference type="PROSITE" id="PS00737">
    <property type="entry name" value="THIOLASE_2"/>
    <property type="match status" value="1"/>
</dbReference>
<keyword evidence="3 4" id="KW-0012">Acyltransferase</keyword>
<accession>A0A934MHU2</accession>
<evidence type="ECO:0000259" key="6">
    <source>
        <dbReference type="Pfam" id="PF02803"/>
    </source>
</evidence>
<protein>
    <submittedName>
        <fullName evidence="7">Thiolase family protein</fullName>
    </submittedName>
</protein>
<dbReference type="InterPro" id="IPR016039">
    <property type="entry name" value="Thiolase-like"/>
</dbReference>
<evidence type="ECO:0000256" key="2">
    <source>
        <dbReference type="ARBA" id="ARBA00022679"/>
    </source>
</evidence>
<dbReference type="InterPro" id="IPR020613">
    <property type="entry name" value="Thiolase_CS"/>
</dbReference>
<dbReference type="InterPro" id="IPR020617">
    <property type="entry name" value="Thiolase_C"/>
</dbReference>
<dbReference type="Proteomes" id="UP000642488">
    <property type="component" value="Unassembled WGS sequence"/>
</dbReference>
<evidence type="ECO:0000256" key="3">
    <source>
        <dbReference type="ARBA" id="ARBA00023315"/>
    </source>
</evidence>
<reference evidence="7" key="1">
    <citation type="submission" date="2020-12" db="EMBL/GenBank/DDBJ databases">
        <title>Bacterial taxonomy.</title>
        <authorList>
            <person name="Pan X."/>
        </authorList>
    </citation>
    <scope>NUCLEOTIDE SEQUENCE</scope>
    <source>
        <strain evidence="7">KCTC 52957</strain>
    </source>
</reference>
<dbReference type="Pfam" id="PF00108">
    <property type="entry name" value="Thiolase_N"/>
    <property type="match status" value="1"/>
</dbReference>
<feature type="domain" description="Thiolase C-terminal" evidence="6">
    <location>
        <begin position="245"/>
        <end position="359"/>
    </location>
</feature>
<dbReference type="AlphaFoldDB" id="A0A934MHU2"/>
<organism evidence="7 8">
    <name type="scientific">Palleronia pontilimi</name>
    <dbReference type="NCBI Taxonomy" id="1964209"/>
    <lineage>
        <taxon>Bacteria</taxon>
        <taxon>Pseudomonadati</taxon>
        <taxon>Pseudomonadota</taxon>
        <taxon>Alphaproteobacteria</taxon>
        <taxon>Rhodobacterales</taxon>
        <taxon>Roseobacteraceae</taxon>
        <taxon>Palleronia</taxon>
    </lineage>
</organism>
<keyword evidence="2 4" id="KW-0808">Transferase</keyword>
<keyword evidence="8" id="KW-1185">Reference proteome</keyword>
<dbReference type="Pfam" id="PF02803">
    <property type="entry name" value="Thiolase_C"/>
    <property type="match status" value="1"/>
</dbReference>
<dbReference type="PANTHER" id="PTHR18919:SF107">
    <property type="entry name" value="ACETYL-COA ACETYLTRANSFERASE, CYTOSOLIC"/>
    <property type="match status" value="1"/>
</dbReference>
<dbReference type="PANTHER" id="PTHR18919">
    <property type="entry name" value="ACETYL-COA C-ACYLTRANSFERASE"/>
    <property type="match status" value="1"/>
</dbReference>
<dbReference type="InterPro" id="IPR020616">
    <property type="entry name" value="Thiolase_N"/>
</dbReference>
<dbReference type="SUPFAM" id="SSF53901">
    <property type="entry name" value="Thiolase-like"/>
    <property type="match status" value="1"/>
</dbReference>
<dbReference type="Gene3D" id="3.40.47.10">
    <property type="match status" value="2"/>
</dbReference>
<feature type="domain" description="Thiolase N-terminal" evidence="5">
    <location>
        <begin position="5"/>
        <end position="228"/>
    </location>
</feature>
<dbReference type="InterPro" id="IPR002155">
    <property type="entry name" value="Thiolase"/>
</dbReference>
<comment type="caution">
    <text evidence="7">The sequence shown here is derived from an EMBL/GenBank/DDBJ whole genome shotgun (WGS) entry which is preliminary data.</text>
</comment>
<dbReference type="PIRSF" id="PIRSF000429">
    <property type="entry name" value="Ac-CoA_Ac_transf"/>
    <property type="match status" value="1"/>
</dbReference>
<sequence>MSDTAILAAFRTPVAPRGGALAGLDIHALAAPVIRACLRHADVAPHEIDELILGNALGAGGNPARVAALAAGLHERVAGLTIDRQCVSGLDAVLLGDALIRAGRARLVLAGGAESYSRRPLRARGTAAAPRFYDRPAFAPPGMPDPDLAEAAAALARADGITRDAMAAYAVASHASARAADLTAELVAVAGLARDSFTRALSSATAARAPLLCDPITTATAAVAADGAALLLLGPAHMAPDAPRIVGGCTLGGDPATPPLAPLAAIQDTLSRAGVTPADLTAVEMMEAYASQAMATVARCGIDPASVNRGGGALARGHPIGASGAVNAVRLVHELGRGPGLGLAAIAAAGGLGTALLLRA</sequence>
<dbReference type="EMBL" id="JAEKPD010000013">
    <property type="protein sequence ID" value="MBJ3763624.1"/>
    <property type="molecule type" value="Genomic_DNA"/>
</dbReference>
<name>A0A934MHU2_9RHOB</name>
<evidence type="ECO:0000259" key="5">
    <source>
        <dbReference type="Pfam" id="PF00108"/>
    </source>
</evidence>
<evidence type="ECO:0000256" key="4">
    <source>
        <dbReference type="RuleBase" id="RU003557"/>
    </source>
</evidence>
<evidence type="ECO:0000313" key="7">
    <source>
        <dbReference type="EMBL" id="MBJ3763624.1"/>
    </source>
</evidence>
<dbReference type="RefSeq" id="WP_198916800.1">
    <property type="nucleotide sequence ID" value="NZ_JAEKPD010000013.1"/>
</dbReference>